<accession>A0A4R8GKM0</accession>
<evidence type="ECO:0000313" key="2">
    <source>
        <dbReference type="EMBL" id="TDX43644.1"/>
    </source>
</evidence>
<protein>
    <submittedName>
        <fullName evidence="2">Uncharacterized protein</fullName>
    </submittedName>
</protein>
<sequence>MRDLMKIIKDILNELPDTAYNEDDEYLEVTSQLTGDEINEILNVNYDELFAILKNAVTIYIYSDEVSGRNKSFNTVTYNKEELDTYTERFERYKDKNFEFKISIDKNKFLKKRNHNISNGKSYLFFFEDKLKSWLNDISYSELSRYFSKDNWILLLENEIDLSNNYFKILGGNNLDKLEIKTNGDTKNLCYKIEKQKENCYYSSLSNLPPDIFYFSDKSLNNDLEKWLINYFNKIVLKTIFIFIANRLEEREGKKFIVIEGYKIIKTNIDEIDKLDIAADDIKIAMDLYDWIYDVKIPDRIEIVRNVITRNSSLSKTENIFEKFLNNIENIYNSSRSIFKTYIQDKMRVYFEERNNIELQIYDRIKDLDSEIKQLMKVLTSNILGVVGAIITVLLSYITREIPVRFIRLIMVGSGIFIVFNTLYHSIYIWGNRQHIIYTYKNFKNHCKSILYEDEIKKITGENNDDRSIMDKKNAMFNAYFWTNIFLSIVFSISLIHYGVNLDMLLELLNFSL</sequence>
<dbReference type="EMBL" id="SOEF01000015">
    <property type="protein sequence ID" value="TDX43644.1"/>
    <property type="molecule type" value="Genomic_DNA"/>
</dbReference>
<gene>
    <name evidence="2" type="ORF">C7954_11525</name>
</gene>
<evidence type="ECO:0000313" key="3">
    <source>
        <dbReference type="Proteomes" id="UP000295472"/>
    </source>
</evidence>
<dbReference type="Proteomes" id="UP000295472">
    <property type="component" value="Unassembled WGS sequence"/>
</dbReference>
<dbReference type="GeneID" id="57012747"/>
<reference evidence="2 3" key="1">
    <citation type="submission" date="2019-03" db="EMBL/GenBank/DDBJ databases">
        <title>Subsurface microbial communities from deep shales in Ohio and West Virginia, USA.</title>
        <authorList>
            <person name="Wrighton K."/>
        </authorList>
    </citation>
    <scope>NUCLEOTIDE SEQUENCE [LARGE SCALE GENOMIC DNA]</scope>
    <source>
        <strain evidence="2 3">DSMZ 11287</strain>
    </source>
</reference>
<keyword evidence="1" id="KW-1133">Transmembrane helix</keyword>
<name>A0A4R8GKM0_9FIRM</name>
<organism evidence="2 3">
    <name type="scientific">Halanaerobium congolense</name>
    <dbReference type="NCBI Taxonomy" id="54121"/>
    <lineage>
        <taxon>Bacteria</taxon>
        <taxon>Bacillati</taxon>
        <taxon>Bacillota</taxon>
        <taxon>Clostridia</taxon>
        <taxon>Halanaerobiales</taxon>
        <taxon>Halanaerobiaceae</taxon>
        <taxon>Halanaerobium</taxon>
    </lineage>
</organism>
<keyword evidence="1" id="KW-0472">Membrane</keyword>
<feature type="transmembrane region" description="Helical" evidence="1">
    <location>
        <begin position="378"/>
        <end position="399"/>
    </location>
</feature>
<keyword evidence="1" id="KW-0812">Transmembrane</keyword>
<feature type="transmembrane region" description="Helical" evidence="1">
    <location>
        <begin position="405"/>
        <end position="424"/>
    </location>
</feature>
<dbReference type="RefSeq" id="WP_134059188.1">
    <property type="nucleotide sequence ID" value="NZ_SOEF01000015.1"/>
</dbReference>
<feature type="transmembrane region" description="Helical" evidence="1">
    <location>
        <begin position="479"/>
        <end position="500"/>
    </location>
</feature>
<proteinExistence type="predicted"/>
<evidence type="ECO:0000256" key="1">
    <source>
        <dbReference type="SAM" id="Phobius"/>
    </source>
</evidence>
<comment type="caution">
    <text evidence="2">The sequence shown here is derived from an EMBL/GenBank/DDBJ whole genome shotgun (WGS) entry which is preliminary data.</text>
</comment>
<dbReference type="AlphaFoldDB" id="A0A4R8GKM0"/>